<dbReference type="EMBL" id="JADBEM010000001">
    <property type="protein sequence ID" value="MBE1603394.1"/>
    <property type="molecule type" value="Genomic_DNA"/>
</dbReference>
<sequence length="219" mass="23747">MSGAELSGDKKQDRAQIEQAARKIAGRDYPRFKAAVQYAKEYTTLGSHAFGYAASALLASQYRLARDSQVQNLEDGLRRLEELIAGMTEVAYRMSVTEAANTIDLTKVRQVRVGRPVASVTEPAPTGGFGLRAMGTALHLLPTWQVPAALKSSFGRLMISGPTFTTMASVSLWLGVLPDDQEISEVQSAWHSVATELEMVVVLSYSQASLEEGVLPRSV</sequence>
<comment type="caution">
    <text evidence="1">The sequence shown here is derived from an EMBL/GenBank/DDBJ whole genome shotgun (WGS) entry which is preliminary data.</text>
</comment>
<organism evidence="1 2">
    <name type="scientific">Actinopolymorpha pittospori</name>
    <dbReference type="NCBI Taxonomy" id="648752"/>
    <lineage>
        <taxon>Bacteria</taxon>
        <taxon>Bacillati</taxon>
        <taxon>Actinomycetota</taxon>
        <taxon>Actinomycetes</taxon>
        <taxon>Propionibacteriales</taxon>
        <taxon>Actinopolymorphaceae</taxon>
        <taxon>Actinopolymorpha</taxon>
    </lineage>
</organism>
<name>A0A927R6Q9_9ACTN</name>
<dbReference type="AlphaFoldDB" id="A0A927R6Q9"/>
<keyword evidence="2" id="KW-1185">Reference proteome</keyword>
<gene>
    <name evidence="1" type="ORF">HEB94_000242</name>
</gene>
<proteinExistence type="predicted"/>
<reference evidence="1" key="1">
    <citation type="submission" date="2020-10" db="EMBL/GenBank/DDBJ databases">
        <title>Sequencing the genomes of 1000 actinobacteria strains.</title>
        <authorList>
            <person name="Klenk H.-P."/>
        </authorList>
    </citation>
    <scope>NUCLEOTIDE SEQUENCE</scope>
    <source>
        <strain evidence="1">DSM 45354</strain>
    </source>
</reference>
<protein>
    <submittedName>
        <fullName evidence="1">Uncharacterized protein</fullName>
    </submittedName>
</protein>
<evidence type="ECO:0000313" key="2">
    <source>
        <dbReference type="Proteomes" id="UP000638648"/>
    </source>
</evidence>
<accession>A0A927R6Q9</accession>
<dbReference type="Proteomes" id="UP000638648">
    <property type="component" value="Unassembled WGS sequence"/>
</dbReference>
<evidence type="ECO:0000313" key="1">
    <source>
        <dbReference type="EMBL" id="MBE1603394.1"/>
    </source>
</evidence>
<dbReference type="RefSeq" id="WP_192748237.1">
    <property type="nucleotide sequence ID" value="NZ_BAABJL010000255.1"/>
</dbReference>